<dbReference type="Gene3D" id="3.40.50.1360">
    <property type="match status" value="1"/>
</dbReference>
<evidence type="ECO:0000256" key="5">
    <source>
        <dbReference type="ARBA" id="ARBA00023235"/>
    </source>
</evidence>
<dbReference type="AlphaFoldDB" id="A0A4Y1RAK0"/>
<dbReference type="PANTHER" id="PTHR43748">
    <property type="entry name" value="RIBOSE-5-PHOSPHATE ISOMERASE 3, CHLOROPLASTIC-RELATED"/>
    <property type="match status" value="1"/>
</dbReference>
<organism evidence="6">
    <name type="scientific">Prunus dulcis</name>
    <name type="common">Almond</name>
    <name type="synonym">Amygdalus dulcis</name>
    <dbReference type="NCBI Taxonomy" id="3755"/>
    <lineage>
        <taxon>Eukaryota</taxon>
        <taxon>Viridiplantae</taxon>
        <taxon>Streptophyta</taxon>
        <taxon>Embryophyta</taxon>
        <taxon>Tracheophyta</taxon>
        <taxon>Spermatophyta</taxon>
        <taxon>Magnoliopsida</taxon>
        <taxon>eudicotyledons</taxon>
        <taxon>Gunneridae</taxon>
        <taxon>Pentapetalae</taxon>
        <taxon>rosids</taxon>
        <taxon>fabids</taxon>
        <taxon>Rosales</taxon>
        <taxon>Rosaceae</taxon>
        <taxon>Amygdaloideae</taxon>
        <taxon>Amygdaleae</taxon>
        <taxon>Prunus</taxon>
    </lineage>
</organism>
<accession>A0A4Y1RAK0</accession>
<comment type="catalytic activity">
    <reaction evidence="1">
        <text>aldehydo-D-ribose 5-phosphate = D-ribulose 5-phosphate</text>
        <dbReference type="Rhea" id="RHEA:14657"/>
        <dbReference type="ChEBI" id="CHEBI:58121"/>
        <dbReference type="ChEBI" id="CHEBI:58273"/>
        <dbReference type="EC" id="5.3.1.6"/>
    </reaction>
</comment>
<dbReference type="UniPathway" id="UPA00115">
    <property type="reaction ID" value="UER00412"/>
</dbReference>
<gene>
    <name evidence="6" type="ORF">Prudu_011444</name>
</gene>
<dbReference type="InterPro" id="IPR004788">
    <property type="entry name" value="Ribose5P_isomerase_type_A"/>
</dbReference>
<dbReference type="SUPFAM" id="SSF75445">
    <property type="entry name" value="D-ribose-5-phosphate isomerase (RpiA), lid domain"/>
    <property type="match status" value="1"/>
</dbReference>
<comment type="pathway">
    <text evidence="2">Carbohydrate degradation; pentose phosphate pathway; D-ribose 5-phosphate from D-ribulose 5-phosphate (non-oxidative stage): step 1/1.</text>
</comment>
<keyword evidence="5" id="KW-0413">Isomerase</keyword>
<feature type="non-terminal residue" evidence="6">
    <location>
        <position position="1"/>
    </location>
</feature>
<dbReference type="InterPro" id="IPR050262">
    <property type="entry name" value="Ribose-5P_isomerase"/>
</dbReference>
<dbReference type="GO" id="GO:0009052">
    <property type="term" value="P:pentose-phosphate shunt, non-oxidative branch"/>
    <property type="evidence" value="ECO:0007669"/>
    <property type="project" value="InterPro"/>
</dbReference>
<reference evidence="6" key="1">
    <citation type="journal article" date="2019" name="Science">
        <title>Mutation of a bHLH transcription factor allowed almond domestication.</title>
        <authorList>
            <person name="Sanchez-Perez R."/>
            <person name="Pavan S."/>
            <person name="Mazzeo R."/>
            <person name="Moldovan C."/>
            <person name="Aiese Cigliano R."/>
            <person name="Del Cueto J."/>
            <person name="Ricciardi F."/>
            <person name="Lotti C."/>
            <person name="Ricciardi L."/>
            <person name="Dicenta F."/>
            <person name="Lopez-Marques R.L."/>
            <person name="Lindberg Moller B."/>
        </authorList>
    </citation>
    <scope>NUCLEOTIDE SEQUENCE</scope>
</reference>
<keyword evidence="6" id="KW-0808">Transferase</keyword>
<dbReference type="Gene3D" id="3.30.70.260">
    <property type="match status" value="1"/>
</dbReference>
<comment type="similarity">
    <text evidence="3">Belongs to the ribose 5-phosphate isomerase family.</text>
</comment>
<evidence type="ECO:0000313" key="6">
    <source>
        <dbReference type="EMBL" id="BBH01240.1"/>
    </source>
</evidence>
<dbReference type="PANTHER" id="PTHR43748:SF1">
    <property type="entry name" value="RIBOSE-5-PHOSPHATE ISOMERASE 4, CHLOROPLASTIC-RELATED"/>
    <property type="match status" value="1"/>
</dbReference>
<dbReference type="EC" id="5.3.1.6" evidence="4"/>
<protein>
    <recommendedName>
        <fullName evidence="4">ribose-5-phosphate isomerase</fullName>
        <ecNumber evidence="4">5.3.1.6</ecNumber>
    </recommendedName>
</protein>
<dbReference type="EMBL" id="AP019300">
    <property type="protein sequence ID" value="BBH01240.1"/>
    <property type="molecule type" value="Genomic_DNA"/>
</dbReference>
<name>A0A4Y1RAK0_PRUDU</name>
<dbReference type="InterPro" id="IPR037171">
    <property type="entry name" value="NagB/RpiA_transferase-like"/>
</dbReference>
<sequence>STRDTAQVEREDKRRERVKFWTFWSDGWGCCGTVIGALQHFDECAFNLNFVMNVELSMHSCSIVSKKKENRHGPRPGHRLRVDLGLLVRPKDLVDISFGFDSRGRPHIHLPKAHQSRMGCGPTDPVVLIAEDDVAHKLRVGLSVIRYSETVRGRVTMALASIAIASSNPLYSSLTLPTSRGRGGGSSTRRRRTHCLKITGSSLAGGSALFQAAHHTVDTYIKSGMVIGLGSGQASDMAIQYIGLQLGAGALKDIVGIPMSIACASEAAKAGIPLGHYEYCSQIDFAFDDADIIEEGTLISVIGRTRNQGEESIIQEKSILNAANKLVFMITENQYKSGPDGSIPVLVNSLNWMQAAEEIDDLFLGDAEVWRRPSIGIAGPNGGDFPLVTKEGHNVLDVIFTSPILSLNEVSKSLDEVDGVIDHGIISKFPCTAVIASESGLSVVDNRPKNAVKEP</sequence>
<dbReference type="GO" id="GO:0004751">
    <property type="term" value="F:ribose-5-phosphate isomerase activity"/>
    <property type="evidence" value="ECO:0007669"/>
    <property type="project" value="UniProtKB-EC"/>
</dbReference>
<evidence type="ECO:0000256" key="1">
    <source>
        <dbReference type="ARBA" id="ARBA00001713"/>
    </source>
</evidence>
<proteinExistence type="inferred from homology"/>
<dbReference type="SUPFAM" id="SSF100950">
    <property type="entry name" value="NagB/RpiA/CoA transferase-like"/>
    <property type="match status" value="1"/>
</dbReference>
<evidence type="ECO:0000256" key="3">
    <source>
        <dbReference type="ARBA" id="ARBA00008088"/>
    </source>
</evidence>
<evidence type="ECO:0000256" key="4">
    <source>
        <dbReference type="ARBA" id="ARBA00011959"/>
    </source>
</evidence>
<evidence type="ECO:0000256" key="2">
    <source>
        <dbReference type="ARBA" id="ARBA00004988"/>
    </source>
</evidence>
<dbReference type="Pfam" id="PF06026">
    <property type="entry name" value="Rib_5-P_isom_A"/>
    <property type="match status" value="1"/>
</dbReference>
<dbReference type="GO" id="GO:0016740">
    <property type="term" value="F:transferase activity"/>
    <property type="evidence" value="ECO:0007669"/>
    <property type="project" value="UniProtKB-KW"/>
</dbReference>